<dbReference type="AlphaFoldDB" id="I3D032"/>
<protein>
    <submittedName>
        <fullName evidence="2">Uncharacterized protein</fullName>
    </submittedName>
</protein>
<dbReference type="OrthoDB" id="26462at2157"/>
<keyword evidence="1" id="KW-0812">Transmembrane</keyword>
<keyword evidence="1" id="KW-1133">Transmembrane helix</keyword>
<gene>
    <name evidence="2" type="ORF">BD31_I1079</name>
</gene>
<keyword evidence="3" id="KW-1185">Reference proteome</keyword>
<evidence type="ECO:0000313" key="2">
    <source>
        <dbReference type="EMBL" id="EIJ65075.1"/>
    </source>
</evidence>
<organism evidence="2 3">
    <name type="scientific">Candidatus Nitrosopumilus salarius BD31</name>
    <dbReference type="NCBI Taxonomy" id="859350"/>
    <lineage>
        <taxon>Archaea</taxon>
        <taxon>Nitrososphaerota</taxon>
        <taxon>Nitrososphaeria</taxon>
        <taxon>Nitrosopumilales</taxon>
        <taxon>Nitrosopumilaceae</taxon>
        <taxon>Nitrosopumilus</taxon>
    </lineage>
</organism>
<keyword evidence="1" id="KW-0472">Membrane</keyword>
<name>I3D032_9ARCH</name>
<dbReference type="PATRIC" id="fig|859350.6.peg.1835"/>
<evidence type="ECO:0000313" key="3">
    <source>
        <dbReference type="Proteomes" id="UP000003423"/>
    </source>
</evidence>
<reference evidence="2 3" key="1">
    <citation type="journal article" date="2012" name="J. Bacteriol.">
        <title>Genome sequence of "Candidatus Nitrosopumilus salaria" BD31, an ammonia-oxidizing archaeon from the San Francisco Bay estuary.</title>
        <authorList>
            <person name="Mosier A.C."/>
            <person name="Allen E.E."/>
            <person name="Kim M."/>
            <person name="Ferriera S."/>
            <person name="Francis C.A."/>
        </authorList>
    </citation>
    <scope>NUCLEOTIDE SEQUENCE [LARGE SCALE GENOMIC DNA]</scope>
    <source>
        <strain evidence="2 3">BD31</strain>
    </source>
</reference>
<proteinExistence type="predicted"/>
<feature type="transmembrane region" description="Helical" evidence="1">
    <location>
        <begin position="158"/>
        <end position="177"/>
    </location>
</feature>
<dbReference type="Proteomes" id="UP000003423">
    <property type="component" value="Unassembled WGS sequence"/>
</dbReference>
<comment type="caution">
    <text evidence="2">The sequence shown here is derived from an EMBL/GenBank/DDBJ whole genome shotgun (WGS) entry which is preliminary data.</text>
</comment>
<accession>I3D032</accession>
<sequence length="184" mass="21705">MEYITTYPKTVSFFDGLKHRIDADSKDGVEQLHIVVRKSFEELMKIFKAEGFTRVKFEHKQPGQIGNGLNLKLKKPWEMHVRMVDLKKGLIGIHAEVEVSRDYLQHLFCQRTPVVYEIEEILKKYQVDYSIWHDKIKKNIHAIVDNYKVKLATPSIPVFAWKPMLFVIGTIAAFYGWKYFNTIW</sequence>
<evidence type="ECO:0000256" key="1">
    <source>
        <dbReference type="SAM" id="Phobius"/>
    </source>
</evidence>
<dbReference type="RefSeq" id="WP_008301320.1">
    <property type="nucleotide sequence ID" value="NZ_AEXL02000150.1"/>
</dbReference>
<dbReference type="EMBL" id="AEXL02000150">
    <property type="protein sequence ID" value="EIJ65075.1"/>
    <property type="molecule type" value="Genomic_DNA"/>
</dbReference>